<dbReference type="AlphaFoldDB" id="V9FPM0"/>
<evidence type="ECO:0000313" key="1">
    <source>
        <dbReference type="EMBL" id="ETI53011.1"/>
    </source>
</evidence>
<dbReference type="Proteomes" id="UP000018721">
    <property type="component" value="Unassembled WGS sequence"/>
</dbReference>
<gene>
    <name evidence="1" type="ORF">F443_03993</name>
</gene>
<organism evidence="1 2">
    <name type="scientific">Phytophthora nicotianae P1569</name>
    <dbReference type="NCBI Taxonomy" id="1317065"/>
    <lineage>
        <taxon>Eukaryota</taxon>
        <taxon>Sar</taxon>
        <taxon>Stramenopiles</taxon>
        <taxon>Oomycota</taxon>
        <taxon>Peronosporomycetes</taxon>
        <taxon>Peronosporales</taxon>
        <taxon>Peronosporaceae</taxon>
        <taxon>Phytophthora</taxon>
    </lineage>
</organism>
<dbReference type="eggNOG" id="ENOG502RGX7">
    <property type="taxonomic scope" value="Eukaryota"/>
</dbReference>
<dbReference type="Gene3D" id="1.10.10.60">
    <property type="entry name" value="Homeodomain-like"/>
    <property type="match status" value="1"/>
</dbReference>
<proteinExistence type="predicted"/>
<evidence type="ECO:0000313" key="2">
    <source>
        <dbReference type="Proteomes" id="UP000018721"/>
    </source>
</evidence>
<dbReference type="InterPro" id="IPR009057">
    <property type="entry name" value="Homeodomain-like_sf"/>
</dbReference>
<comment type="caution">
    <text evidence="1">The sequence shown here is derived from an EMBL/GenBank/DDBJ whole genome shotgun (WGS) entry which is preliminary data.</text>
</comment>
<sequence length="208" mass="24037">MEAATTPNEEDEVLLHAELAAVDTLVAAISGKKLRKRYSLRMKREILQATDDMSEREAARPQGIPRWTICDWRKKKEEIFAFEGSEKTLSRAPGRPESVLFGMELITYVEDTRCDCLPLTARAMTAIVRDCYFVWLLLYVKDEKDASTAYESLFRLLPRFVYHHGIVQQTADIKMLFNCHNCSTTVFYATKTDYVLFMYIRKKSLPSN</sequence>
<name>V9FPM0_PHYNI</name>
<reference evidence="1 2" key="1">
    <citation type="submission" date="2013-11" db="EMBL/GenBank/DDBJ databases">
        <title>The Genome Sequence of Phytophthora parasitica P1569.</title>
        <authorList>
            <consortium name="The Broad Institute Genomics Platform"/>
            <person name="Russ C."/>
            <person name="Tyler B."/>
            <person name="Panabieres F."/>
            <person name="Shan W."/>
            <person name="Tripathy S."/>
            <person name="Grunwald N."/>
            <person name="Machado M."/>
            <person name="Johnson C.S."/>
            <person name="Arredondo F."/>
            <person name="Hong C."/>
            <person name="Coffey M."/>
            <person name="Young S.K."/>
            <person name="Zeng Q."/>
            <person name="Gargeya S."/>
            <person name="Fitzgerald M."/>
            <person name="Abouelleil A."/>
            <person name="Alvarado L."/>
            <person name="Chapman S.B."/>
            <person name="Gainer-Dewar J."/>
            <person name="Goldberg J."/>
            <person name="Griggs A."/>
            <person name="Gujja S."/>
            <person name="Hansen M."/>
            <person name="Howarth C."/>
            <person name="Imamovic A."/>
            <person name="Ireland A."/>
            <person name="Larimer J."/>
            <person name="McCowan C."/>
            <person name="Murphy C."/>
            <person name="Pearson M."/>
            <person name="Poon T.W."/>
            <person name="Priest M."/>
            <person name="Roberts A."/>
            <person name="Saif S."/>
            <person name="Shea T."/>
            <person name="Sykes S."/>
            <person name="Wortman J."/>
            <person name="Nusbaum C."/>
            <person name="Birren B."/>
        </authorList>
    </citation>
    <scope>NUCLEOTIDE SEQUENCE [LARGE SCALE GENOMIC DNA]</scope>
    <source>
        <strain evidence="1 2">P1569</strain>
    </source>
</reference>
<dbReference type="OrthoDB" id="121853at2759"/>
<keyword evidence="2" id="KW-1185">Reference proteome</keyword>
<accession>V9FPM0</accession>
<dbReference type="EMBL" id="ANIZ01000745">
    <property type="protein sequence ID" value="ETI53011.1"/>
    <property type="molecule type" value="Genomic_DNA"/>
</dbReference>
<dbReference type="SUPFAM" id="SSF46689">
    <property type="entry name" value="Homeodomain-like"/>
    <property type="match status" value="1"/>
</dbReference>
<protein>
    <recommendedName>
        <fullName evidence="3">HTH psq-type domain-containing protein</fullName>
    </recommendedName>
</protein>
<evidence type="ECO:0008006" key="3">
    <source>
        <dbReference type="Google" id="ProtNLM"/>
    </source>
</evidence>
<dbReference type="HOGENOM" id="CLU_131303_0_0_1"/>